<dbReference type="InterPro" id="IPR045155">
    <property type="entry name" value="Beta-lactam_cat"/>
</dbReference>
<name>A0ABN2I5E3_9ACTN</name>
<evidence type="ECO:0000313" key="2">
    <source>
        <dbReference type="EMBL" id="GAA1698777.1"/>
    </source>
</evidence>
<protein>
    <submittedName>
        <fullName evidence="2">Serine hydrolase</fullName>
    </submittedName>
</protein>
<dbReference type="EMBL" id="BAAANY010000021">
    <property type="protein sequence ID" value="GAA1698777.1"/>
    <property type="molecule type" value="Genomic_DNA"/>
</dbReference>
<comment type="caution">
    <text evidence="2">The sequence shown here is derived from an EMBL/GenBank/DDBJ whole genome shotgun (WGS) entry which is preliminary data.</text>
</comment>
<dbReference type="Gene3D" id="3.40.710.10">
    <property type="entry name" value="DD-peptidase/beta-lactamase superfamily"/>
    <property type="match status" value="1"/>
</dbReference>
<dbReference type="RefSeq" id="WP_344313311.1">
    <property type="nucleotide sequence ID" value="NZ_BAAANY010000021.1"/>
</dbReference>
<sequence length="284" mass="29767">MASTPPALPPDLLTDLLTAADYRVGVAWLKLDGTPILVHDQDEQFYAASTMKVSVMVAVYRAVEAGRLALSDKVALTDQFRSVDGGTYELDPDDIDEDSAYAAGTATVEHLLEQMITISSNEATNLLIATLGGGDPKAGVAQAAQAQRLLSATRSQLQRPIGDMSANAAGRTNLVTAYDLAAGLGRLASGQVAGPQATEAMIDTLARQQKGEGIGAGLPAGTRWGGKNGWVGAIRHDSAVVWPHDSPPYTLAVCTGDFEADDDAITLIRTVSSRVYSARQALDS</sequence>
<dbReference type="PANTHER" id="PTHR35333">
    <property type="entry name" value="BETA-LACTAMASE"/>
    <property type="match status" value="1"/>
</dbReference>
<keyword evidence="2" id="KW-0378">Hydrolase</keyword>
<dbReference type="InterPro" id="IPR012338">
    <property type="entry name" value="Beta-lactam/transpept-like"/>
</dbReference>
<evidence type="ECO:0000259" key="1">
    <source>
        <dbReference type="Pfam" id="PF13354"/>
    </source>
</evidence>
<dbReference type="Proteomes" id="UP001500618">
    <property type="component" value="Unassembled WGS sequence"/>
</dbReference>
<gene>
    <name evidence="2" type="ORF">GCM10009765_55230</name>
</gene>
<dbReference type="Pfam" id="PF13354">
    <property type="entry name" value="Beta-lactamase2"/>
    <property type="match status" value="1"/>
</dbReference>
<evidence type="ECO:0000313" key="3">
    <source>
        <dbReference type="Proteomes" id="UP001500618"/>
    </source>
</evidence>
<dbReference type="PANTHER" id="PTHR35333:SF3">
    <property type="entry name" value="BETA-LACTAMASE-TYPE TRANSPEPTIDASE FOLD CONTAINING PROTEIN"/>
    <property type="match status" value="1"/>
</dbReference>
<feature type="domain" description="Beta-lactamase class A catalytic" evidence="1">
    <location>
        <begin position="30"/>
        <end position="255"/>
    </location>
</feature>
<reference evidence="2 3" key="1">
    <citation type="journal article" date="2019" name="Int. J. Syst. Evol. Microbiol.">
        <title>The Global Catalogue of Microorganisms (GCM) 10K type strain sequencing project: providing services to taxonomists for standard genome sequencing and annotation.</title>
        <authorList>
            <consortium name="The Broad Institute Genomics Platform"/>
            <consortium name="The Broad Institute Genome Sequencing Center for Infectious Disease"/>
            <person name="Wu L."/>
            <person name="Ma J."/>
        </authorList>
    </citation>
    <scope>NUCLEOTIDE SEQUENCE [LARGE SCALE GENOMIC DNA]</scope>
    <source>
        <strain evidence="2 3">JCM 14718</strain>
    </source>
</reference>
<dbReference type="InterPro" id="IPR000871">
    <property type="entry name" value="Beta-lactam_class-A"/>
</dbReference>
<dbReference type="SUPFAM" id="SSF56601">
    <property type="entry name" value="beta-lactamase/transpeptidase-like"/>
    <property type="match status" value="1"/>
</dbReference>
<keyword evidence="3" id="KW-1185">Reference proteome</keyword>
<proteinExistence type="predicted"/>
<accession>A0ABN2I5E3</accession>
<organism evidence="2 3">
    <name type="scientific">Fodinicola feengrottensis</name>
    <dbReference type="NCBI Taxonomy" id="435914"/>
    <lineage>
        <taxon>Bacteria</taxon>
        <taxon>Bacillati</taxon>
        <taxon>Actinomycetota</taxon>
        <taxon>Actinomycetes</taxon>
        <taxon>Mycobacteriales</taxon>
        <taxon>Fodinicola</taxon>
    </lineage>
</organism>
<dbReference type="GO" id="GO:0016787">
    <property type="term" value="F:hydrolase activity"/>
    <property type="evidence" value="ECO:0007669"/>
    <property type="project" value="UniProtKB-KW"/>
</dbReference>